<evidence type="ECO:0000313" key="3">
    <source>
        <dbReference type="Proteomes" id="UP000294028"/>
    </source>
</evidence>
<dbReference type="InterPro" id="IPR036249">
    <property type="entry name" value="Thioredoxin-like_sf"/>
</dbReference>
<dbReference type="SUPFAM" id="SSF52833">
    <property type="entry name" value="Thioredoxin-like"/>
    <property type="match status" value="1"/>
</dbReference>
<protein>
    <submittedName>
        <fullName evidence="2">Thioredoxin</fullName>
    </submittedName>
</protein>
<dbReference type="InterPro" id="IPR013766">
    <property type="entry name" value="Thioredoxin_domain"/>
</dbReference>
<dbReference type="Proteomes" id="UP000294028">
    <property type="component" value="Unassembled WGS sequence"/>
</dbReference>
<feature type="domain" description="Thioredoxin" evidence="1">
    <location>
        <begin position="36"/>
        <end position="166"/>
    </location>
</feature>
<name>A0A482TLY4_9EURY</name>
<sequence>MADGGKRRRYVASAVTEHRAANHSDTARFTSARSLETTMTEAEAGTLDTMQPNPAWDADSYEDTVETLSEDGLVFKVWGGDWCKDCRNQLPDFAAALDAAEVPDEWVEHYPVEKEDDGSKTGPLVEEYGIEYIPTVVVERDGEEVARFVEDARVPIAVYLANELAE</sequence>
<dbReference type="Gene3D" id="3.40.30.10">
    <property type="entry name" value="Glutaredoxin"/>
    <property type="match status" value="1"/>
</dbReference>
<evidence type="ECO:0000259" key="1">
    <source>
        <dbReference type="PROSITE" id="PS51352"/>
    </source>
</evidence>
<evidence type="ECO:0000313" key="2">
    <source>
        <dbReference type="EMBL" id="RYJ13905.1"/>
    </source>
</evidence>
<reference evidence="2 3" key="1">
    <citation type="submission" date="2018-12" db="EMBL/GenBank/DDBJ databases">
        <title>Genome analysis provides insights into bioremediation potentialities of Halogeometricum borinquense strain N11.</title>
        <authorList>
            <person name="Najjari A."/>
            <person name="Youssef N."/>
            <person name="Fhoula I."/>
            <person name="Ben Dhia O."/>
            <person name="Mahjoubi M."/>
            <person name="Ouzari H.I."/>
            <person name="Cherif A."/>
        </authorList>
    </citation>
    <scope>NUCLEOTIDE SEQUENCE [LARGE SCALE GENOMIC DNA]</scope>
    <source>
        <strain evidence="2 3">N11</strain>
    </source>
</reference>
<accession>A0A482TLY4</accession>
<dbReference type="PROSITE" id="PS51352">
    <property type="entry name" value="THIOREDOXIN_2"/>
    <property type="match status" value="1"/>
</dbReference>
<dbReference type="CDD" id="cd02947">
    <property type="entry name" value="TRX_family"/>
    <property type="match status" value="1"/>
</dbReference>
<dbReference type="EMBL" id="RZHH01000002">
    <property type="protein sequence ID" value="RYJ13905.1"/>
    <property type="molecule type" value="Genomic_DNA"/>
</dbReference>
<dbReference type="AlphaFoldDB" id="A0A482TLY4"/>
<gene>
    <name evidence="2" type="ORF">ELS19_07935</name>
</gene>
<organism evidence="2 3">
    <name type="scientific">Halogeometricum borinquense</name>
    <dbReference type="NCBI Taxonomy" id="60847"/>
    <lineage>
        <taxon>Archaea</taxon>
        <taxon>Methanobacteriati</taxon>
        <taxon>Methanobacteriota</taxon>
        <taxon>Stenosarchaea group</taxon>
        <taxon>Halobacteria</taxon>
        <taxon>Halobacteriales</taxon>
        <taxon>Haloferacaceae</taxon>
        <taxon>Halogeometricum</taxon>
    </lineage>
</organism>
<comment type="caution">
    <text evidence="2">The sequence shown here is derived from an EMBL/GenBank/DDBJ whole genome shotgun (WGS) entry which is preliminary data.</text>
</comment>
<proteinExistence type="predicted"/>